<evidence type="ECO:0000256" key="1">
    <source>
        <dbReference type="SAM" id="MobiDB-lite"/>
    </source>
</evidence>
<reference evidence="2 3" key="1">
    <citation type="journal article" date="2009" name="Science">
        <title>Green evolution and dynamic adaptations revealed by genomes of the marine picoeukaryotes Micromonas.</title>
        <authorList>
            <person name="Worden A.Z."/>
            <person name="Lee J.H."/>
            <person name="Mock T."/>
            <person name="Rouze P."/>
            <person name="Simmons M.P."/>
            <person name="Aerts A.L."/>
            <person name="Allen A.E."/>
            <person name="Cuvelier M.L."/>
            <person name="Derelle E."/>
            <person name="Everett M.V."/>
            <person name="Foulon E."/>
            <person name="Grimwood J."/>
            <person name="Gundlach H."/>
            <person name="Henrissat B."/>
            <person name="Napoli C."/>
            <person name="McDonald S.M."/>
            <person name="Parker M.S."/>
            <person name="Rombauts S."/>
            <person name="Salamov A."/>
            <person name="Von Dassow P."/>
            <person name="Badger J.H."/>
            <person name="Coutinho P.M."/>
            <person name="Demir E."/>
            <person name="Dubchak I."/>
            <person name="Gentemann C."/>
            <person name="Eikrem W."/>
            <person name="Gready J.E."/>
            <person name="John U."/>
            <person name="Lanier W."/>
            <person name="Lindquist E.A."/>
            <person name="Lucas S."/>
            <person name="Mayer K.F."/>
            <person name="Moreau H."/>
            <person name="Not F."/>
            <person name="Otillar R."/>
            <person name="Panaud O."/>
            <person name="Pangilinan J."/>
            <person name="Paulsen I."/>
            <person name="Piegu B."/>
            <person name="Poliakov A."/>
            <person name="Robbens S."/>
            <person name="Schmutz J."/>
            <person name="Toulza E."/>
            <person name="Wyss T."/>
            <person name="Zelensky A."/>
            <person name="Zhou K."/>
            <person name="Armbrust E.V."/>
            <person name="Bhattacharya D."/>
            <person name="Goodenough U.W."/>
            <person name="Van de Peer Y."/>
            <person name="Grigoriev I.V."/>
        </authorList>
    </citation>
    <scope>NUCLEOTIDE SEQUENCE [LARGE SCALE GENOMIC DNA]</scope>
    <source>
        <strain evidence="2 3">CCMP1545</strain>
    </source>
</reference>
<accession>C1N440</accession>
<evidence type="ECO:0000313" key="3">
    <source>
        <dbReference type="Proteomes" id="UP000001876"/>
    </source>
</evidence>
<keyword evidence="3" id="KW-1185">Reference proteome</keyword>
<dbReference type="Proteomes" id="UP000001876">
    <property type="component" value="Unassembled WGS sequence"/>
</dbReference>
<sequence length="343" mass="36951">MPPHASWRAPPPPRLSSRVARRRAASIAPAPRAFFDRRAPSPSSSSSSFTLFDLEREIASAPPSTSREATSVLSLPDAVWKVTKDVPLSLRDRAACVVAAEAVQTQCDLGLDGASLVVALAVREALRRNGFDGPGTRVRSGYVSRGAIARAHAWLEIDGRVLDVCDDGLALCEAARRAKVDYGDARAMREAFGDDALLAGEYSPKSRRPLTVLDVKVPVGGVSTKTSAAGLTLTPPPSNVAGAAEAVATNEKFRRVPHTASHTTPFAWCTPFLKKDFAGALSVALCRPMKHPRHQITNQSHHFPPHHPPIKRPSDASWRRRRGGGRMRGRASCPKTSWTRTSG</sequence>
<dbReference type="GeneID" id="9687920"/>
<feature type="region of interest" description="Disordered" evidence="1">
    <location>
        <begin position="295"/>
        <end position="343"/>
    </location>
</feature>
<dbReference type="EMBL" id="GG663746">
    <property type="protein sequence ID" value="EEH53545.1"/>
    <property type="molecule type" value="Genomic_DNA"/>
</dbReference>
<dbReference type="AlphaFoldDB" id="C1N440"/>
<dbReference type="RefSeq" id="XP_003062726.1">
    <property type="nucleotide sequence ID" value="XM_003062680.1"/>
</dbReference>
<feature type="region of interest" description="Disordered" evidence="1">
    <location>
        <begin position="1"/>
        <end position="24"/>
    </location>
</feature>
<gene>
    <name evidence="2" type="ORF">MICPUCDRAFT_52400</name>
</gene>
<dbReference type="KEGG" id="mpp:MICPUCDRAFT_52400"/>
<name>C1N440_MICPC</name>
<feature type="compositionally biased region" description="Basic residues" evidence="1">
    <location>
        <begin position="319"/>
        <end position="329"/>
    </location>
</feature>
<evidence type="ECO:0000313" key="2">
    <source>
        <dbReference type="EMBL" id="EEH53545.1"/>
    </source>
</evidence>
<proteinExistence type="predicted"/>
<organism evidence="3">
    <name type="scientific">Micromonas pusilla (strain CCMP1545)</name>
    <name type="common">Picoplanktonic green alga</name>
    <dbReference type="NCBI Taxonomy" id="564608"/>
    <lineage>
        <taxon>Eukaryota</taxon>
        <taxon>Viridiplantae</taxon>
        <taxon>Chlorophyta</taxon>
        <taxon>Mamiellophyceae</taxon>
        <taxon>Mamiellales</taxon>
        <taxon>Mamiellaceae</taxon>
        <taxon>Micromonas</taxon>
    </lineage>
</organism>
<protein>
    <submittedName>
        <fullName evidence="2">Predicted protein</fullName>
    </submittedName>
</protein>
<feature type="compositionally biased region" description="Pro residues" evidence="1">
    <location>
        <begin position="1"/>
        <end position="14"/>
    </location>
</feature>
<feature type="compositionally biased region" description="Polar residues" evidence="1">
    <location>
        <begin position="334"/>
        <end position="343"/>
    </location>
</feature>
<dbReference type="OrthoDB" id="10574155at2759"/>